<dbReference type="OrthoDB" id="30336at2759"/>
<organism evidence="2 3">
    <name type="scientific">Pogonomyrmex barbatus</name>
    <name type="common">red harvester ant</name>
    <dbReference type="NCBI Taxonomy" id="144034"/>
    <lineage>
        <taxon>Eukaryota</taxon>
        <taxon>Metazoa</taxon>
        <taxon>Ecdysozoa</taxon>
        <taxon>Arthropoda</taxon>
        <taxon>Hexapoda</taxon>
        <taxon>Insecta</taxon>
        <taxon>Pterygota</taxon>
        <taxon>Neoptera</taxon>
        <taxon>Endopterygota</taxon>
        <taxon>Hymenoptera</taxon>
        <taxon>Apocrita</taxon>
        <taxon>Aculeata</taxon>
        <taxon>Formicoidea</taxon>
        <taxon>Formicidae</taxon>
        <taxon>Myrmicinae</taxon>
        <taxon>Pogonomyrmex</taxon>
    </lineage>
</organism>
<dbReference type="AlphaFoldDB" id="A0A6I9W2J8"/>
<evidence type="ECO:0000259" key="1">
    <source>
        <dbReference type="Pfam" id="PF19423"/>
    </source>
</evidence>
<reference evidence="3" key="1">
    <citation type="submission" date="2025-08" db="UniProtKB">
        <authorList>
            <consortium name="RefSeq"/>
        </authorList>
    </citation>
    <scope>IDENTIFICATION</scope>
</reference>
<evidence type="ECO:0000313" key="2">
    <source>
        <dbReference type="Proteomes" id="UP000504615"/>
    </source>
</evidence>
<dbReference type="GeneID" id="105424199"/>
<proteinExistence type="predicted"/>
<sequence length="180" mass="20576">MYSEFSQALSRYTHNLLAWNTLSESLQNTLLQHLGVSPWSTESNSSTTWPLQVYPRTLSVLAQVLLLKPQLEREAACISIWHRLVTTMVENVCNPQTTYEAENEDLNVEHAQLVLFLFHSLNLMQKKSVLLVTGSGAVRCSEAIKTPMKDSQLLHLSRLLLLLEYMMKHLYDAHPVLLEQ</sequence>
<dbReference type="Proteomes" id="UP000504615">
    <property type="component" value="Unplaced"/>
</dbReference>
<name>A0A6I9W2J8_9HYME</name>
<dbReference type="RefSeq" id="XP_011632614.1">
    <property type="nucleotide sequence ID" value="XM_011634312.1"/>
</dbReference>
<dbReference type="InterPro" id="IPR045841">
    <property type="entry name" value="E3_UBR4_N"/>
</dbReference>
<dbReference type="Pfam" id="PF19423">
    <property type="entry name" value="E3_UBR4_N"/>
    <property type="match status" value="1"/>
</dbReference>
<dbReference type="KEGG" id="pbar:105424199"/>
<protein>
    <submittedName>
        <fullName evidence="3">Protein purity of essence-like</fullName>
    </submittedName>
</protein>
<feature type="non-terminal residue" evidence="3">
    <location>
        <position position="180"/>
    </location>
</feature>
<dbReference type="PANTHER" id="PTHR21725:SF1">
    <property type="entry name" value="E3 UBIQUITIN-PROTEIN LIGASE UBR4"/>
    <property type="match status" value="1"/>
</dbReference>
<accession>A0A6I9W2J8</accession>
<evidence type="ECO:0000313" key="3">
    <source>
        <dbReference type="RefSeq" id="XP_011632614.1"/>
    </source>
</evidence>
<gene>
    <name evidence="3" type="primary">LOC105424199</name>
</gene>
<keyword evidence="2" id="KW-1185">Reference proteome</keyword>
<feature type="domain" description="E3 ubiquitin-protein ligase UBR4 N-terminal" evidence="1">
    <location>
        <begin position="4"/>
        <end position="180"/>
    </location>
</feature>
<dbReference type="PANTHER" id="PTHR21725">
    <property type="entry name" value="E3 UBIQUITIN-PROTEIN LIGASE UBR4"/>
    <property type="match status" value="1"/>
</dbReference>
<dbReference type="InterPro" id="IPR045189">
    <property type="entry name" value="UBR4-like"/>
</dbReference>